<dbReference type="Proteomes" id="UP000068250">
    <property type="component" value="Chromosome I"/>
</dbReference>
<dbReference type="STRING" id="431306.AGA_2438"/>
<evidence type="ECO:0000313" key="1">
    <source>
        <dbReference type="EMBL" id="CEF57126.1"/>
    </source>
</evidence>
<reference evidence="2" key="1">
    <citation type="submission" date="2014-09" db="EMBL/GenBank/DDBJ databases">
        <authorList>
            <person name="Illeghems K.G."/>
        </authorList>
    </citation>
    <scope>NUCLEOTIDE SEQUENCE [LARGE SCALE GENOMIC DNA]</scope>
    <source>
        <strain evidence="2">LMG 23848T</strain>
    </source>
</reference>
<dbReference type="EMBL" id="LN609302">
    <property type="protein sequence ID" value="CEF57126.1"/>
    <property type="molecule type" value="Genomic_DNA"/>
</dbReference>
<dbReference type="AlphaFoldDB" id="A0A0U5G0Q4"/>
<sequence>MKKPTLLRVRTPQANGEPCGPGAVARNRMVRTMKTDKTV</sequence>
<accession>A0A0U5G0Q4</accession>
<gene>
    <name evidence="1" type="ORF">AGA_2438</name>
</gene>
<name>A0A0U5G0Q4_9PROT</name>
<evidence type="ECO:0000313" key="2">
    <source>
        <dbReference type="Proteomes" id="UP000068250"/>
    </source>
</evidence>
<protein>
    <submittedName>
        <fullName evidence="1">Uncharacterized protein</fullName>
    </submittedName>
</protein>
<organism evidence="1 2">
    <name type="scientific">Acetobacter ghanensis</name>
    <dbReference type="NCBI Taxonomy" id="431306"/>
    <lineage>
        <taxon>Bacteria</taxon>
        <taxon>Pseudomonadati</taxon>
        <taxon>Pseudomonadota</taxon>
        <taxon>Alphaproteobacteria</taxon>
        <taxon>Acetobacterales</taxon>
        <taxon>Acetobacteraceae</taxon>
        <taxon>Acetobacter</taxon>
    </lineage>
</organism>
<dbReference type="PATRIC" id="fig|431306.5.peg.2516"/>
<proteinExistence type="predicted"/>